<dbReference type="Proteomes" id="UP000515703">
    <property type="component" value="Chromosome"/>
</dbReference>
<evidence type="ECO:0000313" key="1">
    <source>
        <dbReference type="EMBL" id="BCK01342.1"/>
    </source>
</evidence>
<keyword evidence="2" id="KW-1185">Reference proteome</keyword>
<accession>A0A7M3S9S4</accession>
<reference evidence="1 2" key="2">
    <citation type="submission" date="2020-08" db="EMBL/GenBank/DDBJ databases">
        <authorList>
            <person name="Ueki A."/>
            <person name="Tonouchi A."/>
        </authorList>
    </citation>
    <scope>NUCLEOTIDE SEQUENCE [LARGE SCALE GENOMIC DNA]</scope>
    <source>
        <strain evidence="1 2">CTTW</strain>
    </source>
</reference>
<dbReference type="EMBL" id="AP023368">
    <property type="protein sequence ID" value="BCK01342.1"/>
    <property type="molecule type" value="Genomic_DNA"/>
</dbReference>
<proteinExistence type="predicted"/>
<sequence>MTDRVEYQIGRGIVSTAGHDIGKCYVICGVDSEYVYLVDGVLKTLNNPKKKNKKHVRLIEGVENLLPCMNDDTKATRNEDIKKAIKTYNKIRKGEGTL</sequence>
<protein>
    <recommendedName>
        <fullName evidence="3">RNA-binding protein</fullName>
    </recommendedName>
</protein>
<dbReference type="SUPFAM" id="SSF50104">
    <property type="entry name" value="Translation proteins SH3-like domain"/>
    <property type="match status" value="1"/>
</dbReference>
<evidence type="ECO:0000313" key="2">
    <source>
        <dbReference type="Proteomes" id="UP000515703"/>
    </source>
</evidence>
<dbReference type="KEGG" id="acht:bsdcttw_43820"/>
<reference evidence="1 2" key="1">
    <citation type="submission" date="2020-08" db="EMBL/GenBank/DDBJ databases">
        <title>Draft genome sequencing of an Anaerocolumna strain isolated from anoxic soil subjected to BSD treatment.</title>
        <authorList>
            <person name="Uek A."/>
            <person name="Tonouchi A."/>
        </authorList>
    </citation>
    <scope>NUCLEOTIDE SEQUENCE [LARGE SCALE GENOMIC DNA]</scope>
    <source>
        <strain evidence="1 2">CTTW</strain>
    </source>
</reference>
<evidence type="ECO:0008006" key="3">
    <source>
        <dbReference type="Google" id="ProtNLM"/>
    </source>
</evidence>
<organism evidence="1 2">
    <name type="scientific">Anaerocolumna chitinilytica</name>
    <dbReference type="NCBI Taxonomy" id="1727145"/>
    <lineage>
        <taxon>Bacteria</taxon>
        <taxon>Bacillati</taxon>
        <taxon>Bacillota</taxon>
        <taxon>Clostridia</taxon>
        <taxon>Lachnospirales</taxon>
        <taxon>Lachnospiraceae</taxon>
        <taxon>Anaerocolumna</taxon>
    </lineage>
</organism>
<dbReference type="RefSeq" id="WP_185256921.1">
    <property type="nucleotide sequence ID" value="NZ_AP023368.1"/>
</dbReference>
<dbReference type="AlphaFoldDB" id="A0A7M3S9S4"/>
<gene>
    <name evidence="1" type="ORF">bsdcttw_43820</name>
</gene>
<name>A0A7M3S9S4_9FIRM</name>
<dbReference type="InterPro" id="IPR008991">
    <property type="entry name" value="Translation_prot_SH3-like_sf"/>
</dbReference>